<comment type="caution">
    <text evidence="1">The sequence shown here is derived from an EMBL/GenBank/DDBJ whole genome shotgun (WGS) entry which is preliminary data.</text>
</comment>
<feature type="non-terminal residue" evidence="1">
    <location>
        <position position="54"/>
    </location>
</feature>
<name>A0ACA9MT39_9GLOM</name>
<accession>A0ACA9MT39</accession>
<proteinExistence type="predicted"/>
<sequence length="54" mass="6558">MDNELDYYDVNIWDVDSYEEIQNNEGYCAIIAIDNHFVMKVVSYAIIYRRLKYE</sequence>
<dbReference type="Proteomes" id="UP000789702">
    <property type="component" value="Unassembled WGS sequence"/>
</dbReference>
<gene>
    <name evidence="1" type="ORF">DHETER_LOCUS7688</name>
</gene>
<protein>
    <submittedName>
        <fullName evidence="1">9940_t:CDS:1</fullName>
    </submittedName>
</protein>
<organism evidence="1 2">
    <name type="scientific">Dentiscutata heterogama</name>
    <dbReference type="NCBI Taxonomy" id="1316150"/>
    <lineage>
        <taxon>Eukaryota</taxon>
        <taxon>Fungi</taxon>
        <taxon>Fungi incertae sedis</taxon>
        <taxon>Mucoromycota</taxon>
        <taxon>Glomeromycotina</taxon>
        <taxon>Glomeromycetes</taxon>
        <taxon>Diversisporales</taxon>
        <taxon>Gigasporaceae</taxon>
        <taxon>Dentiscutata</taxon>
    </lineage>
</organism>
<dbReference type="EMBL" id="CAJVPU010011180">
    <property type="protein sequence ID" value="CAG8612419.1"/>
    <property type="molecule type" value="Genomic_DNA"/>
</dbReference>
<keyword evidence="2" id="KW-1185">Reference proteome</keyword>
<reference evidence="1" key="1">
    <citation type="submission" date="2021-06" db="EMBL/GenBank/DDBJ databases">
        <authorList>
            <person name="Kallberg Y."/>
            <person name="Tangrot J."/>
            <person name="Rosling A."/>
        </authorList>
    </citation>
    <scope>NUCLEOTIDE SEQUENCE</scope>
    <source>
        <strain evidence="1">IL203A</strain>
    </source>
</reference>
<evidence type="ECO:0000313" key="1">
    <source>
        <dbReference type="EMBL" id="CAG8612419.1"/>
    </source>
</evidence>
<evidence type="ECO:0000313" key="2">
    <source>
        <dbReference type="Proteomes" id="UP000789702"/>
    </source>
</evidence>